<dbReference type="InterPro" id="IPR044611">
    <property type="entry name" value="E3A/B/C-like"/>
</dbReference>
<dbReference type="Gene3D" id="3.30.2410.10">
    <property type="entry name" value="Hect, E3 ligase catalytic domain"/>
    <property type="match status" value="1"/>
</dbReference>
<accession>A0AAD9MJN9</accession>
<sequence>MTVCIELEPETRLADARALAPAQREIGSWSSFSGLLAQQRLLVLASRALGGMLDARVTGATDSDIVDVAQALCQGFARVIERGGSPLVAGVVADQLVNGPTGKQAWVTLAKALAQGRLGSVLRRLVAVAELAALDSAIAGLVSALTGVVAAADPGAWGQTARELAQLASARPASTWSDTGASVTAFSLASAPALRDLPGAGLDDGEALDSLAQNVVAGVSGVQAETRSPPSNSLGAAAHVLLCALRRRPTSRPAAWAQQLAHPSCVAALVAALGSADEAACRDVCLLFQSLLDGSDPVQRLRLELSLAVRTPFLQTLWASFLEPGLGARGGLGGWWAAEPEDPSWMPVLALLANVFSSFLSTLPRSDGLLYQAASPIPLERLVAVLRDGVWLCVSDLPRVDRLRDGAAQRRLLRWGGRVLCRLFEVNGQRAFMPAAAFHVAGAFAVTSLANEEADEEGAASSDDEGGMDEGGLSTEAGTSQADALPTRRPTPPLRCSDPASRAATALRFAPCLIPFRQRAEAFQRAVAAERAAASGGQAAFVEPPAFAPVRRGHALEDGFAAFGAQGGPALRGRLRIQYISGLGFHEAGVDGGGLFKEFLEEVVREGFDPGRGLFRANAEGLLYPSPEWQAWGELALPLHAFLGKMLGKALLEGTLVELPLAGFFLTKLLGRRCDLRDLASLDAELAGNLEKLRGFDPGTLEALDLRMAITDLQVPGGEVELVPGGAEIRISSANLAEYVHRVADYRLNRQLARPIGAFVAGLRALIPARWLAPFSGPELQALISGGGQGIDVGDLAAHTAFGGGYAPDHPVIRRLWSVLEAFTPPEQALFLRFVTSCPRPPLLGFQYLHPPLSIQMSGSEQDKEALTRLPTASTCMNLLKLPPYQSTETLREKLRYAIAAGAGFELS</sequence>
<comment type="catalytic activity">
    <reaction evidence="1">
        <text>S-ubiquitinyl-[E2 ubiquitin-conjugating enzyme]-L-cysteine + [acceptor protein]-L-lysine = [E2 ubiquitin-conjugating enzyme]-L-cysteine + N(6)-ubiquitinyl-[acceptor protein]-L-lysine.</text>
        <dbReference type="EC" id="2.3.2.26"/>
    </reaction>
</comment>
<name>A0AAD9MJN9_PROWI</name>
<dbReference type="PROSITE" id="PS50237">
    <property type="entry name" value="HECT"/>
    <property type="match status" value="1"/>
</dbReference>
<reference evidence="8" key="1">
    <citation type="submission" date="2021-01" db="EMBL/GenBank/DDBJ databases">
        <authorList>
            <person name="Eckstrom K.M.E."/>
        </authorList>
    </citation>
    <scope>NUCLEOTIDE SEQUENCE</scope>
    <source>
        <strain evidence="8">UVCC 0001</strain>
    </source>
</reference>
<proteinExistence type="predicted"/>
<evidence type="ECO:0000259" key="7">
    <source>
        <dbReference type="PROSITE" id="PS50237"/>
    </source>
</evidence>
<dbReference type="PANTHER" id="PTHR45700">
    <property type="entry name" value="UBIQUITIN-PROTEIN LIGASE E3C"/>
    <property type="match status" value="1"/>
</dbReference>
<evidence type="ECO:0000256" key="4">
    <source>
        <dbReference type="ARBA" id="ARBA00022786"/>
    </source>
</evidence>
<dbReference type="Proteomes" id="UP001255856">
    <property type="component" value="Unassembled WGS sequence"/>
</dbReference>
<dbReference type="FunFam" id="3.30.2410.10:FF:000011">
    <property type="entry name" value="Putative Ubiquitin-protein ligase E3C"/>
    <property type="match status" value="1"/>
</dbReference>
<keyword evidence="9" id="KW-1185">Reference proteome</keyword>
<evidence type="ECO:0000256" key="5">
    <source>
        <dbReference type="PROSITE-ProRule" id="PRU00104"/>
    </source>
</evidence>
<dbReference type="EMBL" id="JASFZW010000008">
    <property type="protein sequence ID" value="KAK2076830.1"/>
    <property type="molecule type" value="Genomic_DNA"/>
</dbReference>
<dbReference type="PANTHER" id="PTHR45700:SF6">
    <property type="entry name" value="E3 UBIQUITIN-PROTEIN LIGASE UPL6"/>
    <property type="match status" value="1"/>
</dbReference>
<dbReference type="SMART" id="SM00119">
    <property type="entry name" value="HECTc"/>
    <property type="match status" value="1"/>
</dbReference>
<evidence type="ECO:0000256" key="1">
    <source>
        <dbReference type="ARBA" id="ARBA00000885"/>
    </source>
</evidence>
<dbReference type="AlphaFoldDB" id="A0AAD9MJN9"/>
<feature type="active site" description="Glycyl thioester intermediate" evidence="5">
    <location>
        <position position="876"/>
    </location>
</feature>
<evidence type="ECO:0000256" key="6">
    <source>
        <dbReference type="SAM" id="MobiDB-lite"/>
    </source>
</evidence>
<feature type="region of interest" description="Disordered" evidence="6">
    <location>
        <begin position="454"/>
        <end position="499"/>
    </location>
</feature>
<dbReference type="Gene3D" id="3.90.1750.10">
    <property type="entry name" value="Hect, E3 ligase catalytic domains"/>
    <property type="match status" value="1"/>
</dbReference>
<protein>
    <recommendedName>
        <fullName evidence="2">HECT-type E3 ubiquitin transferase</fullName>
        <ecNumber evidence="2">2.3.2.26</ecNumber>
    </recommendedName>
</protein>
<dbReference type="SUPFAM" id="SSF56204">
    <property type="entry name" value="Hect, E3 ligase catalytic domain"/>
    <property type="match status" value="1"/>
</dbReference>
<keyword evidence="3" id="KW-0808">Transferase</keyword>
<organism evidence="8 9">
    <name type="scientific">Prototheca wickerhamii</name>
    <dbReference type="NCBI Taxonomy" id="3111"/>
    <lineage>
        <taxon>Eukaryota</taxon>
        <taxon>Viridiplantae</taxon>
        <taxon>Chlorophyta</taxon>
        <taxon>core chlorophytes</taxon>
        <taxon>Trebouxiophyceae</taxon>
        <taxon>Chlorellales</taxon>
        <taxon>Chlorellaceae</taxon>
        <taxon>Prototheca</taxon>
    </lineage>
</organism>
<comment type="caution">
    <text evidence="8">The sequence shown here is derived from an EMBL/GenBank/DDBJ whole genome shotgun (WGS) entry which is preliminary data.</text>
</comment>
<dbReference type="CDD" id="cd00078">
    <property type="entry name" value="HECTc"/>
    <property type="match status" value="1"/>
</dbReference>
<evidence type="ECO:0000256" key="2">
    <source>
        <dbReference type="ARBA" id="ARBA00012485"/>
    </source>
</evidence>
<dbReference type="GO" id="GO:0000209">
    <property type="term" value="P:protein polyubiquitination"/>
    <property type="evidence" value="ECO:0007669"/>
    <property type="project" value="InterPro"/>
</dbReference>
<feature type="domain" description="HECT" evidence="7">
    <location>
        <begin position="567"/>
        <end position="908"/>
    </location>
</feature>
<evidence type="ECO:0000313" key="9">
    <source>
        <dbReference type="Proteomes" id="UP001255856"/>
    </source>
</evidence>
<evidence type="ECO:0000313" key="8">
    <source>
        <dbReference type="EMBL" id="KAK2076830.1"/>
    </source>
</evidence>
<dbReference type="Gene3D" id="3.30.2160.10">
    <property type="entry name" value="Hect, E3 ligase catalytic domain"/>
    <property type="match status" value="1"/>
</dbReference>
<dbReference type="InterPro" id="IPR035983">
    <property type="entry name" value="Hect_E3_ubiquitin_ligase"/>
</dbReference>
<dbReference type="GO" id="GO:0061630">
    <property type="term" value="F:ubiquitin protein ligase activity"/>
    <property type="evidence" value="ECO:0007669"/>
    <property type="project" value="UniProtKB-EC"/>
</dbReference>
<gene>
    <name evidence="8" type="ORF">QBZ16_005056</name>
</gene>
<evidence type="ECO:0000256" key="3">
    <source>
        <dbReference type="ARBA" id="ARBA00022679"/>
    </source>
</evidence>
<keyword evidence="4 5" id="KW-0833">Ubl conjugation pathway</keyword>
<feature type="compositionally biased region" description="Acidic residues" evidence="6">
    <location>
        <begin position="454"/>
        <end position="468"/>
    </location>
</feature>
<dbReference type="EC" id="2.3.2.26" evidence="2"/>
<dbReference type="GO" id="GO:0006511">
    <property type="term" value="P:ubiquitin-dependent protein catabolic process"/>
    <property type="evidence" value="ECO:0007669"/>
    <property type="project" value="TreeGrafter"/>
</dbReference>
<dbReference type="InterPro" id="IPR000569">
    <property type="entry name" value="HECT_dom"/>
</dbReference>
<dbReference type="Pfam" id="PF00632">
    <property type="entry name" value="HECT"/>
    <property type="match status" value="1"/>
</dbReference>